<dbReference type="InterPro" id="IPR053709">
    <property type="entry name" value="eRP_eS24_sf"/>
</dbReference>
<dbReference type="AlphaFoldDB" id="A0A2R6AXP9"/>
<proteinExistence type="inferred from homology"/>
<dbReference type="Gene3D" id="3.30.70.3370">
    <property type="match status" value="1"/>
</dbReference>
<dbReference type="GO" id="GO:0005840">
    <property type="term" value="C:ribosome"/>
    <property type="evidence" value="ECO:0007669"/>
    <property type="project" value="UniProtKB-KW"/>
</dbReference>
<dbReference type="EMBL" id="NEXJ01000054">
    <property type="protein sequence ID" value="PSN91175.1"/>
    <property type="molecule type" value="Genomic_DNA"/>
</dbReference>
<keyword evidence="2 3" id="KW-0687">Ribonucleoprotein</keyword>
<evidence type="ECO:0000256" key="1">
    <source>
        <dbReference type="ARBA" id="ARBA00022980"/>
    </source>
</evidence>
<reference evidence="5 6" key="1">
    <citation type="submission" date="2017-04" db="EMBL/GenBank/DDBJ databases">
        <title>Novel microbial lineages endemic to geothermal iron-oxide mats fill important gaps in the evolutionary history of Archaea.</title>
        <authorList>
            <person name="Jay Z.J."/>
            <person name="Beam J.P."/>
            <person name="Dlakic M."/>
            <person name="Rusch D.B."/>
            <person name="Kozubal M.A."/>
            <person name="Inskeep W.P."/>
        </authorList>
    </citation>
    <scope>NUCLEOTIDE SEQUENCE [LARGE SCALE GENOMIC DNA]</scope>
    <source>
        <strain evidence="5">ECH_B_SAG-M15</strain>
    </source>
</reference>
<gene>
    <name evidence="3" type="primary">rps24e</name>
    <name evidence="5" type="ORF">B9Q08_03395</name>
</gene>
<evidence type="ECO:0000313" key="5">
    <source>
        <dbReference type="EMBL" id="PSN91175.1"/>
    </source>
</evidence>
<comment type="similarity">
    <text evidence="3">Belongs to the eukaryotic ribosomal protein eS24 family.</text>
</comment>
<feature type="compositionally biased region" description="Polar residues" evidence="4">
    <location>
        <begin position="102"/>
        <end position="114"/>
    </location>
</feature>
<evidence type="ECO:0000256" key="3">
    <source>
        <dbReference type="HAMAP-Rule" id="MF_00545"/>
    </source>
</evidence>
<evidence type="ECO:0000256" key="4">
    <source>
        <dbReference type="SAM" id="MobiDB-lite"/>
    </source>
</evidence>
<dbReference type="Proteomes" id="UP000240490">
    <property type="component" value="Unassembled WGS sequence"/>
</dbReference>
<dbReference type="SUPFAM" id="SSF54189">
    <property type="entry name" value="Ribosomal proteins S24e, L23 and L15e"/>
    <property type="match status" value="1"/>
</dbReference>
<evidence type="ECO:0000313" key="6">
    <source>
        <dbReference type="Proteomes" id="UP000240490"/>
    </source>
</evidence>
<dbReference type="GO" id="GO:1990904">
    <property type="term" value="C:ribonucleoprotein complex"/>
    <property type="evidence" value="ECO:0007669"/>
    <property type="project" value="UniProtKB-KW"/>
</dbReference>
<organism evidence="5 6">
    <name type="scientific">Candidatus Marsarchaeota G2 archaeon ECH_B_SAG-M15</name>
    <dbReference type="NCBI Taxonomy" id="1978162"/>
    <lineage>
        <taxon>Archaea</taxon>
        <taxon>Candidatus Marsarchaeota</taxon>
        <taxon>Candidatus Marsarchaeota group 2</taxon>
    </lineage>
</organism>
<dbReference type="InterPro" id="IPR001976">
    <property type="entry name" value="Ribosomal_eS24"/>
</dbReference>
<sequence>MAESSVVLHDKRNLLARRREVRIRISNPSGQPTPSRKQLKQQIGAVLGINPELIVIIKVKPDYGTNIITADANIYDSSDKILAFERDYLLNRDQGIKKQKNESNSQTVQQEQKA</sequence>
<dbReference type="InterPro" id="IPR012678">
    <property type="entry name" value="Ribosomal_uL23/eL15/eS24_sf"/>
</dbReference>
<evidence type="ECO:0000256" key="2">
    <source>
        <dbReference type="ARBA" id="ARBA00023274"/>
    </source>
</evidence>
<protein>
    <recommendedName>
        <fullName evidence="3">Small ribosomal subunit protein eS24</fullName>
    </recommendedName>
</protein>
<keyword evidence="1 3" id="KW-0689">Ribosomal protein</keyword>
<comment type="caution">
    <text evidence="5">The sequence shown here is derived from an EMBL/GenBank/DDBJ whole genome shotgun (WGS) entry which is preliminary data.</text>
</comment>
<dbReference type="GO" id="GO:0006412">
    <property type="term" value="P:translation"/>
    <property type="evidence" value="ECO:0007669"/>
    <property type="project" value="UniProtKB-UniRule"/>
</dbReference>
<feature type="region of interest" description="Disordered" evidence="4">
    <location>
        <begin position="95"/>
        <end position="114"/>
    </location>
</feature>
<name>A0A2R6AXP9_9ARCH</name>
<accession>A0A2R6AXP9</accession>
<dbReference type="GO" id="GO:0003735">
    <property type="term" value="F:structural constituent of ribosome"/>
    <property type="evidence" value="ECO:0007669"/>
    <property type="project" value="InterPro"/>
</dbReference>
<dbReference type="Pfam" id="PF01282">
    <property type="entry name" value="Ribosomal_S24e"/>
    <property type="match status" value="1"/>
</dbReference>
<dbReference type="HAMAP" id="MF_00545">
    <property type="entry name" value="Ribosomal_eS24"/>
    <property type="match status" value="1"/>
</dbReference>